<dbReference type="SUPFAM" id="SSF88713">
    <property type="entry name" value="Glycoside hydrolase/deacetylase"/>
    <property type="match status" value="1"/>
</dbReference>
<dbReference type="InterPro" id="IPR051398">
    <property type="entry name" value="Polysacch_Deacetylase"/>
</dbReference>
<keyword evidence="6" id="KW-1185">Reference proteome</keyword>
<protein>
    <submittedName>
        <fullName evidence="5">Polysaccharide deacetylase family protein</fullName>
    </submittedName>
</protein>
<proteinExistence type="predicted"/>
<dbReference type="Gene3D" id="3.20.20.370">
    <property type="entry name" value="Glycoside hydrolase/deacetylase"/>
    <property type="match status" value="1"/>
</dbReference>
<dbReference type="AlphaFoldDB" id="A0A942UYB6"/>
<feature type="domain" description="NodB homology" evidence="4">
    <location>
        <begin position="130"/>
        <end position="369"/>
    </location>
</feature>
<dbReference type="GO" id="GO:0005576">
    <property type="term" value="C:extracellular region"/>
    <property type="evidence" value="ECO:0007669"/>
    <property type="project" value="UniProtKB-SubCell"/>
</dbReference>
<evidence type="ECO:0000256" key="2">
    <source>
        <dbReference type="ARBA" id="ARBA00022729"/>
    </source>
</evidence>
<dbReference type="InterPro" id="IPR002509">
    <property type="entry name" value="NODB_dom"/>
</dbReference>
<dbReference type="EMBL" id="WSFT01000044">
    <property type="protein sequence ID" value="MBS4539231.1"/>
    <property type="molecule type" value="Genomic_DNA"/>
</dbReference>
<name>A0A942UYB6_9FIRM</name>
<dbReference type="PROSITE" id="PS51257">
    <property type="entry name" value="PROKAR_LIPOPROTEIN"/>
    <property type="match status" value="1"/>
</dbReference>
<dbReference type="Proteomes" id="UP000724672">
    <property type="component" value="Unassembled WGS sequence"/>
</dbReference>
<dbReference type="GO" id="GO:0016810">
    <property type="term" value="F:hydrolase activity, acting on carbon-nitrogen (but not peptide) bonds"/>
    <property type="evidence" value="ECO:0007669"/>
    <property type="project" value="InterPro"/>
</dbReference>
<evidence type="ECO:0000313" key="5">
    <source>
        <dbReference type="EMBL" id="MBS4539231.1"/>
    </source>
</evidence>
<keyword evidence="2" id="KW-0732">Signal</keyword>
<evidence type="ECO:0000256" key="3">
    <source>
        <dbReference type="SAM" id="MobiDB-lite"/>
    </source>
</evidence>
<accession>A0A942UYB6</accession>
<feature type="compositionally biased region" description="Basic and acidic residues" evidence="3">
    <location>
        <begin position="38"/>
        <end position="47"/>
    </location>
</feature>
<organism evidence="5 6">
    <name type="scientific">Anaeromonas frigoriresistens</name>
    <dbReference type="NCBI Taxonomy" id="2683708"/>
    <lineage>
        <taxon>Bacteria</taxon>
        <taxon>Bacillati</taxon>
        <taxon>Bacillota</taxon>
        <taxon>Tissierellia</taxon>
        <taxon>Tissierellales</taxon>
        <taxon>Thermohalobacteraceae</taxon>
        <taxon>Anaeromonas</taxon>
    </lineage>
</organism>
<dbReference type="GO" id="GO:0005975">
    <property type="term" value="P:carbohydrate metabolic process"/>
    <property type="evidence" value="ECO:0007669"/>
    <property type="project" value="InterPro"/>
</dbReference>
<sequence>MKRFLSILVLILTIISVSGCNQSKEADKSLDSNEVVEEESKRDKLDEEKNDEEIEEIADPKEQIDLSLKPNENGEVMVLMYHGITETEDVWDRTYDNFKKDLKVLYEKGYRPISLEDFVNNNITTEAGYTPIVLTFDDGRQNNFNIIEENGDKIVDPNSAVGILEEFHKDHTNFPLEATFFINGTNPFRQPELIEYKLNYIIDKGMDIGNHTINHNDMSDKKNQDPEKIQEYIGKEVEFINSIISEYNVNTYALCNGGRPDEKYEKYLEEGTYEGTSYKNIAILNVGWKPNVSPISSDFNPLSIQRVRASETQVDGVGMYDWIESFDKNPSRRFISDGNKDIVTIPKNEEEKIDKDKLDNKELYIYESN</sequence>
<evidence type="ECO:0000259" key="4">
    <source>
        <dbReference type="PROSITE" id="PS51677"/>
    </source>
</evidence>
<feature type="region of interest" description="Disordered" evidence="3">
    <location>
        <begin position="25"/>
        <end position="54"/>
    </location>
</feature>
<dbReference type="Pfam" id="PF01522">
    <property type="entry name" value="Polysacc_deac_1"/>
    <property type="match status" value="1"/>
</dbReference>
<comment type="subcellular location">
    <subcellularLocation>
        <location evidence="1">Secreted</location>
    </subcellularLocation>
</comment>
<evidence type="ECO:0000313" key="6">
    <source>
        <dbReference type="Proteomes" id="UP000724672"/>
    </source>
</evidence>
<comment type="caution">
    <text evidence="5">The sequence shown here is derived from an EMBL/GenBank/DDBJ whole genome shotgun (WGS) entry which is preliminary data.</text>
</comment>
<dbReference type="PROSITE" id="PS51677">
    <property type="entry name" value="NODB"/>
    <property type="match status" value="1"/>
</dbReference>
<dbReference type="PANTHER" id="PTHR34216">
    <property type="match status" value="1"/>
</dbReference>
<dbReference type="InterPro" id="IPR011330">
    <property type="entry name" value="Glyco_hydro/deAcase_b/a-brl"/>
</dbReference>
<dbReference type="PANTHER" id="PTHR34216:SF3">
    <property type="entry name" value="POLY-BETA-1,6-N-ACETYL-D-GLUCOSAMINE N-DEACETYLASE"/>
    <property type="match status" value="1"/>
</dbReference>
<evidence type="ECO:0000256" key="1">
    <source>
        <dbReference type="ARBA" id="ARBA00004613"/>
    </source>
</evidence>
<dbReference type="RefSeq" id="WP_203367153.1">
    <property type="nucleotide sequence ID" value="NZ_WSFT01000044.1"/>
</dbReference>
<reference evidence="5" key="1">
    <citation type="submission" date="2019-12" db="EMBL/GenBank/DDBJ databases">
        <title>Clostridiaceae gen. nov. sp. nov., isolated from sediment in Xinjiang, China.</title>
        <authorList>
            <person name="Zhang R."/>
        </authorList>
    </citation>
    <scope>NUCLEOTIDE SEQUENCE</scope>
    <source>
        <strain evidence="5">D2Q-11</strain>
    </source>
</reference>
<gene>
    <name evidence="5" type="ORF">GOQ27_12215</name>
</gene>